<evidence type="ECO:0000259" key="1">
    <source>
        <dbReference type="PROSITE" id="PS51841"/>
    </source>
</evidence>
<evidence type="ECO:0000313" key="3">
    <source>
        <dbReference type="Proteomes" id="UP001501746"/>
    </source>
</evidence>
<reference evidence="3" key="1">
    <citation type="journal article" date="2019" name="Int. J. Syst. Evol. Microbiol.">
        <title>The Global Catalogue of Microorganisms (GCM) 10K type strain sequencing project: providing services to taxonomists for standard genome sequencing and annotation.</title>
        <authorList>
            <consortium name="The Broad Institute Genomics Platform"/>
            <consortium name="The Broad Institute Genome Sequencing Center for Infectious Disease"/>
            <person name="Wu L."/>
            <person name="Ma J."/>
        </authorList>
    </citation>
    <scope>NUCLEOTIDE SEQUENCE [LARGE SCALE GENOMIC DNA]</scope>
    <source>
        <strain evidence="3">JCM 14323</strain>
    </source>
</reference>
<accession>A0ABP4Z103</accession>
<dbReference type="InterPro" id="IPR029052">
    <property type="entry name" value="Metallo-depent_PP-like"/>
</dbReference>
<dbReference type="Gene3D" id="3.60.21.10">
    <property type="match status" value="1"/>
</dbReference>
<gene>
    <name evidence="2" type="ORF">GCM10009750_16650</name>
</gene>
<dbReference type="Proteomes" id="UP001501746">
    <property type="component" value="Unassembled WGS sequence"/>
</dbReference>
<dbReference type="PANTHER" id="PTHR43143:SF5">
    <property type="entry name" value="SECRETED PROTEIN"/>
    <property type="match status" value="1"/>
</dbReference>
<organism evidence="2 3">
    <name type="scientific">Agromyces salentinus</name>
    <dbReference type="NCBI Taxonomy" id="269421"/>
    <lineage>
        <taxon>Bacteria</taxon>
        <taxon>Bacillati</taxon>
        <taxon>Actinomycetota</taxon>
        <taxon>Actinomycetes</taxon>
        <taxon>Micrococcales</taxon>
        <taxon>Microbacteriaceae</taxon>
        <taxon>Agromyces</taxon>
    </lineage>
</organism>
<dbReference type="InterPro" id="IPR001322">
    <property type="entry name" value="Lamin_tail_dom"/>
</dbReference>
<dbReference type="Pfam" id="PF00149">
    <property type="entry name" value="Metallophos"/>
    <property type="match status" value="1"/>
</dbReference>
<dbReference type="EMBL" id="BAAANK010000004">
    <property type="protein sequence ID" value="GAA1833048.1"/>
    <property type="molecule type" value="Genomic_DNA"/>
</dbReference>
<feature type="domain" description="LTD" evidence="1">
    <location>
        <begin position="390"/>
        <end position="549"/>
    </location>
</feature>
<evidence type="ECO:0000313" key="2">
    <source>
        <dbReference type="EMBL" id="GAA1833048.1"/>
    </source>
</evidence>
<keyword evidence="3" id="KW-1185">Reference proteome</keyword>
<feature type="domain" description="LTD" evidence="1">
    <location>
        <begin position="29"/>
        <end position="153"/>
    </location>
</feature>
<sequence>MARSVVASVAIAMSAVLVAPDAGRALASEPSTRDDAAHGDIVIDELANGDGRSGAFSFFELRNAGDEAVDLHGWNVYRCSEEGLRSNVGRAEAVFDDVTLAPGARFTVAKAGAMLPAGARADAVFTQAFDRAGFGLLLVGPDGVRVDAVGVYPSEPTPVASECTEGANLPESLASIGTFGESWQRVADTGDVAADFVRADATPGASNVARGAAPAVGSSVRIDEVAAAGPGGSADDLVELANTGSGSVDLGGWSVFRCAASGAASDGTIQHRFPVGATLAAGERFVLGGPGFAPARGEPEPDARSATSLADAVFGVLLTDAAGRRIDSVSVSNGPDTACQSGTGKLASVLDARAGESWQRVEEPATPGAEFVIAPRTPGRANAVRERSVFRTAFSYPSEGGVAVSELADDPRSIEGTPPQNFVELGNYGEETVDLGGWRLVQCDADGFREQETLLRIEAPTRLAPGATWLAALEGTDAAESADARFGRPFDLLGTGVWVEDREGRRVDSVGVYLANEMDVRNERLSPCTKGVSLTTFQPDRLRGEAYRRSRFTGSDAADFAVGAATPGEIDRAEWTEPASMAEGALARLAAEVRREASEPVVRFAAESTDRATARADRLALEVATERRAASIVEAARGTTDGGALVAHRGDAETVLDPTAGVGALEASDEAFAFPYLRLVLGGADADGATVSWTGHGAGRAELVLSVWDPAGGQWRRLDARSGTDGGAVTLAGRVHAPEVVDGEAELLVQSAPRRSGASAHGADGTFEDPGRYDLAISHLTDTQYLTEAYPEVYAEVVGWVAANAAPRKIAFATHTGDLVQNWVDPGQEESRARREFEIASTMQAALDDAGVPNSVLPGNHDNKRGASNELFNEFFGPERYAGAAWYGGSIARDDNSANFSLIEHDGARFLMLSLPYAYGERELAWAEQVVAAHPDRNVIVSAHEHVTPKLADAAAGRSTGSRWLSRGDELWERVIAPNRNVIAVLSGHFHGLGKIVTEDAGGLPGHTVVELLADYQEFRTHTGERATGFQRLLQLDLGGGTIAVDTISSTLGATASHPYDYEQFRPEDGSEGTPTNSRPWRILDDGLQHRYTAGDDAFEVDVVFQYPKRVATEEILIAANR</sequence>
<proteinExistence type="predicted"/>
<feature type="domain" description="LTD" evidence="1">
    <location>
        <begin position="207"/>
        <end position="333"/>
    </location>
</feature>
<dbReference type="Gene3D" id="2.60.40.1260">
    <property type="entry name" value="Lamin Tail domain"/>
    <property type="match status" value="3"/>
</dbReference>
<comment type="caution">
    <text evidence="2">The sequence shown here is derived from an EMBL/GenBank/DDBJ whole genome shotgun (WGS) entry which is preliminary data.</text>
</comment>
<name>A0ABP4Z103_9MICO</name>
<protein>
    <recommendedName>
        <fullName evidence="1">LTD domain-containing protein</fullName>
    </recommendedName>
</protein>
<dbReference type="PANTHER" id="PTHR43143">
    <property type="entry name" value="METALLOPHOSPHOESTERASE, CALCINEURIN SUPERFAMILY"/>
    <property type="match status" value="1"/>
</dbReference>
<dbReference type="PROSITE" id="PS51841">
    <property type="entry name" value="LTD"/>
    <property type="match status" value="3"/>
</dbReference>
<dbReference type="SUPFAM" id="SSF56300">
    <property type="entry name" value="Metallo-dependent phosphatases"/>
    <property type="match status" value="1"/>
</dbReference>
<dbReference type="InterPro" id="IPR004843">
    <property type="entry name" value="Calcineurin-like_PHP"/>
</dbReference>
<dbReference type="InterPro" id="IPR036415">
    <property type="entry name" value="Lamin_tail_dom_sf"/>
</dbReference>
<dbReference type="Pfam" id="PF00932">
    <property type="entry name" value="LTD"/>
    <property type="match status" value="2"/>
</dbReference>
<dbReference type="SUPFAM" id="SSF74853">
    <property type="entry name" value="Lamin A/C globular tail domain"/>
    <property type="match status" value="3"/>
</dbReference>
<dbReference type="InterPro" id="IPR051918">
    <property type="entry name" value="STPP_CPPED1"/>
</dbReference>